<evidence type="ECO:0000259" key="7">
    <source>
        <dbReference type="PROSITE" id="PS50157"/>
    </source>
</evidence>
<protein>
    <recommendedName>
        <fullName evidence="5">C2H2 type master regulator of conidiophore development brlA</fullName>
    </recommendedName>
</protein>
<name>A0A6A6ZUQ2_9PLEO</name>
<dbReference type="Proteomes" id="UP000799424">
    <property type="component" value="Unassembled WGS sequence"/>
</dbReference>
<feature type="domain" description="C2H2-type" evidence="7">
    <location>
        <begin position="161"/>
        <end position="188"/>
    </location>
</feature>
<dbReference type="GO" id="GO:0000981">
    <property type="term" value="F:DNA-binding transcription factor activity, RNA polymerase II-specific"/>
    <property type="evidence" value="ECO:0007669"/>
    <property type="project" value="TreeGrafter"/>
</dbReference>
<dbReference type="OrthoDB" id="8922241at2759"/>
<organism evidence="8 9">
    <name type="scientific">Ophiobolus disseminans</name>
    <dbReference type="NCBI Taxonomy" id="1469910"/>
    <lineage>
        <taxon>Eukaryota</taxon>
        <taxon>Fungi</taxon>
        <taxon>Dikarya</taxon>
        <taxon>Ascomycota</taxon>
        <taxon>Pezizomycotina</taxon>
        <taxon>Dothideomycetes</taxon>
        <taxon>Pleosporomycetidae</taxon>
        <taxon>Pleosporales</taxon>
        <taxon>Pleosporineae</taxon>
        <taxon>Phaeosphaeriaceae</taxon>
        <taxon>Ophiobolus</taxon>
    </lineage>
</organism>
<keyword evidence="4" id="KW-0862">Zinc</keyword>
<evidence type="ECO:0000256" key="3">
    <source>
        <dbReference type="ARBA" id="ARBA00022771"/>
    </source>
</evidence>
<sequence>MDHTSAGNFMEPFFSDPDSILNPICHYCAIPFYQCIHAMPQAPYVPARMFEYKPQSFHTPLTAADLAPIFAYVEADRQPLMNNYVQNINANETTVQPATVQAYIEDIYTPGDRTGSAPHRRQAPRAAGYPCKHEGCGKTFDRACELNRHRKTHLKRTERPHQCIVCHEGFLYPKDLLRHQNKHIEQRSEQITHVCKHPGCNNGFSRRDNLLRHQRKQHSSMDAAVRASP</sequence>
<accession>A0A6A6ZUQ2</accession>
<keyword evidence="1" id="KW-0479">Metal-binding</keyword>
<keyword evidence="3 6" id="KW-0863">Zinc-finger</keyword>
<reference evidence="8" key="1">
    <citation type="journal article" date="2020" name="Stud. Mycol.">
        <title>101 Dothideomycetes genomes: a test case for predicting lifestyles and emergence of pathogens.</title>
        <authorList>
            <person name="Haridas S."/>
            <person name="Albert R."/>
            <person name="Binder M."/>
            <person name="Bloem J."/>
            <person name="Labutti K."/>
            <person name="Salamov A."/>
            <person name="Andreopoulos B."/>
            <person name="Baker S."/>
            <person name="Barry K."/>
            <person name="Bills G."/>
            <person name="Bluhm B."/>
            <person name="Cannon C."/>
            <person name="Castanera R."/>
            <person name="Culley D."/>
            <person name="Daum C."/>
            <person name="Ezra D."/>
            <person name="Gonzalez J."/>
            <person name="Henrissat B."/>
            <person name="Kuo A."/>
            <person name="Liang C."/>
            <person name="Lipzen A."/>
            <person name="Lutzoni F."/>
            <person name="Magnuson J."/>
            <person name="Mondo S."/>
            <person name="Nolan M."/>
            <person name="Ohm R."/>
            <person name="Pangilinan J."/>
            <person name="Park H.-J."/>
            <person name="Ramirez L."/>
            <person name="Alfaro M."/>
            <person name="Sun H."/>
            <person name="Tritt A."/>
            <person name="Yoshinaga Y."/>
            <person name="Zwiers L.-H."/>
            <person name="Turgeon B."/>
            <person name="Goodwin S."/>
            <person name="Spatafora J."/>
            <person name="Crous P."/>
            <person name="Grigoriev I."/>
        </authorList>
    </citation>
    <scope>NUCLEOTIDE SEQUENCE</scope>
    <source>
        <strain evidence="8">CBS 113818</strain>
    </source>
</reference>
<dbReference type="GO" id="GO:0005667">
    <property type="term" value="C:transcription regulator complex"/>
    <property type="evidence" value="ECO:0007669"/>
    <property type="project" value="TreeGrafter"/>
</dbReference>
<gene>
    <name evidence="8" type="ORF">CC86DRAFT_51464</name>
</gene>
<keyword evidence="2" id="KW-0677">Repeat</keyword>
<dbReference type="GO" id="GO:0000785">
    <property type="term" value="C:chromatin"/>
    <property type="evidence" value="ECO:0007669"/>
    <property type="project" value="TreeGrafter"/>
</dbReference>
<dbReference type="PANTHER" id="PTHR14003">
    <property type="entry name" value="TRANSCRIPTIONAL REPRESSOR PROTEIN YY"/>
    <property type="match status" value="1"/>
</dbReference>
<evidence type="ECO:0000256" key="1">
    <source>
        <dbReference type="ARBA" id="ARBA00022723"/>
    </source>
</evidence>
<dbReference type="PROSITE" id="PS00028">
    <property type="entry name" value="ZINC_FINGER_C2H2_1"/>
    <property type="match status" value="3"/>
</dbReference>
<dbReference type="GO" id="GO:0000978">
    <property type="term" value="F:RNA polymerase II cis-regulatory region sequence-specific DNA binding"/>
    <property type="evidence" value="ECO:0007669"/>
    <property type="project" value="TreeGrafter"/>
</dbReference>
<evidence type="ECO:0000256" key="5">
    <source>
        <dbReference type="ARBA" id="ARBA00044085"/>
    </source>
</evidence>
<feature type="domain" description="C2H2-type" evidence="7">
    <location>
        <begin position="129"/>
        <end position="158"/>
    </location>
</feature>
<evidence type="ECO:0000256" key="6">
    <source>
        <dbReference type="PROSITE-ProRule" id="PRU00042"/>
    </source>
</evidence>
<dbReference type="Gene3D" id="3.30.160.60">
    <property type="entry name" value="Classic Zinc Finger"/>
    <property type="match status" value="2"/>
</dbReference>
<evidence type="ECO:0000313" key="9">
    <source>
        <dbReference type="Proteomes" id="UP000799424"/>
    </source>
</evidence>
<dbReference type="InterPro" id="IPR013087">
    <property type="entry name" value="Znf_C2H2_type"/>
</dbReference>
<evidence type="ECO:0000313" key="8">
    <source>
        <dbReference type="EMBL" id="KAF2824184.1"/>
    </source>
</evidence>
<dbReference type="PANTHER" id="PTHR14003:SF19">
    <property type="entry name" value="YY2 TRANSCRIPTION FACTOR"/>
    <property type="match status" value="1"/>
</dbReference>
<keyword evidence="9" id="KW-1185">Reference proteome</keyword>
<dbReference type="Pfam" id="PF00096">
    <property type="entry name" value="zf-C2H2"/>
    <property type="match status" value="2"/>
</dbReference>
<dbReference type="SMART" id="SM00355">
    <property type="entry name" value="ZnF_C2H2"/>
    <property type="match status" value="3"/>
</dbReference>
<dbReference type="InterPro" id="IPR036236">
    <property type="entry name" value="Znf_C2H2_sf"/>
</dbReference>
<dbReference type="AlphaFoldDB" id="A0A6A6ZUQ2"/>
<feature type="domain" description="C2H2-type" evidence="7">
    <location>
        <begin position="193"/>
        <end position="223"/>
    </location>
</feature>
<evidence type="ECO:0000256" key="2">
    <source>
        <dbReference type="ARBA" id="ARBA00022737"/>
    </source>
</evidence>
<dbReference type="PROSITE" id="PS50157">
    <property type="entry name" value="ZINC_FINGER_C2H2_2"/>
    <property type="match status" value="3"/>
</dbReference>
<evidence type="ECO:0000256" key="4">
    <source>
        <dbReference type="ARBA" id="ARBA00022833"/>
    </source>
</evidence>
<dbReference type="GO" id="GO:0008270">
    <property type="term" value="F:zinc ion binding"/>
    <property type="evidence" value="ECO:0007669"/>
    <property type="project" value="UniProtKB-KW"/>
</dbReference>
<dbReference type="EMBL" id="MU006230">
    <property type="protein sequence ID" value="KAF2824184.1"/>
    <property type="molecule type" value="Genomic_DNA"/>
</dbReference>
<dbReference type="SUPFAM" id="SSF57667">
    <property type="entry name" value="beta-beta-alpha zinc fingers"/>
    <property type="match status" value="2"/>
</dbReference>
<proteinExistence type="predicted"/>